<feature type="region of interest" description="Disordered" evidence="6">
    <location>
        <begin position="113"/>
        <end position="153"/>
    </location>
</feature>
<evidence type="ECO:0000256" key="4">
    <source>
        <dbReference type="ARBA" id="ARBA00022833"/>
    </source>
</evidence>
<accession>A0ABP1RZD5</accession>
<proteinExistence type="predicted"/>
<gene>
    <name evidence="8" type="ORF">ODALV1_LOCUS27945</name>
</gene>
<keyword evidence="1" id="KW-0479">Metal-binding</keyword>
<evidence type="ECO:0000313" key="8">
    <source>
        <dbReference type="EMBL" id="CAL8139682.1"/>
    </source>
</evidence>
<keyword evidence="3 5" id="KW-0863">Zinc-finger</keyword>
<sequence>MASQHIDIDPVITICAECSEEQKEFGRLFHKYELIRLQLDKCIQSLHDRMKDGSKNLQLVQEYQKRMCATDPTKLFEAYVAECLRKEVLQNCALKIDRNISNVTAHPTVAGEAEGEEHLYSTPPELAPQPHTTQLSEGETKNSGFPSTSSPSRLEISTTYTMSQNNCYSNISNVSEQRGSVQVEEEICVKVEASALSLSENHFLAEAETDSTAILSDLSMPSPPASLIPFHSNFEQGRSESINVNISKSSSAQYACSTCGKSFASSNGLRGHTAVHTRSKILSAKRTGIVSRRLKKCDICGKMSSDLQRHMKTHLQAKSVSCNYCEKRFMSHHNYRLHFVAVHTMEAFSARLPPRTTEKEFENVVKSIFNRAKPVMGPDGQLGPNVECPYCSRTSEKKQALRTHLLLSHFDRVLMHFQTVPYTSMSSSTQEYSVSIEALDGDEGEQIIDSRRIAYGAKPEQVEQDPLG</sequence>
<dbReference type="Pfam" id="PF00096">
    <property type="entry name" value="zf-C2H2"/>
    <property type="match status" value="1"/>
</dbReference>
<feature type="domain" description="C2H2-type" evidence="7">
    <location>
        <begin position="320"/>
        <end position="348"/>
    </location>
</feature>
<protein>
    <recommendedName>
        <fullName evidence="7">C2H2-type domain-containing protein</fullName>
    </recommendedName>
</protein>
<evidence type="ECO:0000259" key="7">
    <source>
        <dbReference type="PROSITE" id="PS50157"/>
    </source>
</evidence>
<reference evidence="8 9" key="1">
    <citation type="submission" date="2024-08" db="EMBL/GenBank/DDBJ databases">
        <authorList>
            <person name="Cucini C."/>
            <person name="Frati F."/>
        </authorList>
    </citation>
    <scope>NUCLEOTIDE SEQUENCE [LARGE SCALE GENOMIC DNA]</scope>
</reference>
<dbReference type="Proteomes" id="UP001642540">
    <property type="component" value="Unassembled WGS sequence"/>
</dbReference>
<evidence type="ECO:0000313" key="9">
    <source>
        <dbReference type="Proteomes" id="UP001642540"/>
    </source>
</evidence>
<feature type="compositionally biased region" description="Polar residues" evidence="6">
    <location>
        <begin position="130"/>
        <end position="153"/>
    </location>
</feature>
<comment type="caution">
    <text evidence="8">The sequence shown here is derived from an EMBL/GenBank/DDBJ whole genome shotgun (WGS) entry which is preliminary data.</text>
</comment>
<evidence type="ECO:0000256" key="6">
    <source>
        <dbReference type="SAM" id="MobiDB-lite"/>
    </source>
</evidence>
<evidence type="ECO:0000256" key="1">
    <source>
        <dbReference type="ARBA" id="ARBA00022723"/>
    </source>
</evidence>
<dbReference type="SMART" id="SM00355">
    <property type="entry name" value="ZnF_C2H2"/>
    <property type="match status" value="4"/>
</dbReference>
<organism evidence="8 9">
    <name type="scientific">Orchesella dallaii</name>
    <dbReference type="NCBI Taxonomy" id="48710"/>
    <lineage>
        <taxon>Eukaryota</taxon>
        <taxon>Metazoa</taxon>
        <taxon>Ecdysozoa</taxon>
        <taxon>Arthropoda</taxon>
        <taxon>Hexapoda</taxon>
        <taxon>Collembola</taxon>
        <taxon>Entomobryomorpha</taxon>
        <taxon>Entomobryoidea</taxon>
        <taxon>Orchesellidae</taxon>
        <taxon>Orchesellinae</taxon>
        <taxon>Orchesella</taxon>
    </lineage>
</organism>
<dbReference type="EMBL" id="CAXLJM020000129">
    <property type="protein sequence ID" value="CAL8139682.1"/>
    <property type="molecule type" value="Genomic_DNA"/>
</dbReference>
<dbReference type="PROSITE" id="PS00028">
    <property type="entry name" value="ZINC_FINGER_C2H2_1"/>
    <property type="match status" value="2"/>
</dbReference>
<dbReference type="PROSITE" id="PS50157">
    <property type="entry name" value="ZINC_FINGER_C2H2_2"/>
    <property type="match status" value="2"/>
</dbReference>
<dbReference type="SUPFAM" id="SSF57667">
    <property type="entry name" value="beta-beta-alpha zinc fingers"/>
    <property type="match status" value="2"/>
</dbReference>
<dbReference type="InterPro" id="IPR013087">
    <property type="entry name" value="Znf_C2H2_type"/>
</dbReference>
<keyword evidence="9" id="KW-1185">Reference proteome</keyword>
<evidence type="ECO:0000256" key="3">
    <source>
        <dbReference type="ARBA" id="ARBA00022771"/>
    </source>
</evidence>
<dbReference type="Gene3D" id="3.30.160.60">
    <property type="entry name" value="Classic Zinc Finger"/>
    <property type="match status" value="2"/>
</dbReference>
<feature type="domain" description="C2H2-type" evidence="7">
    <location>
        <begin position="254"/>
        <end position="281"/>
    </location>
</feature>
<dbReference type="PANTHER" id="PTHR24379">
    <property type="entry name" value="KRAB AND ZINC FINGER DOMAIN-CONTAINING"/>
    <property type="match status" value="1"/>
</dbReference>
<dbReference type="InterPro" id="IPR036236">
    <property type="entry name" value="Znf_C2H2_sf"/>
</dbReference>
<dbReference type="PANTHER" id="PTHR24379:SF121">
    <property type="entry name" value="C2H2-TYPE DOMAIN-CONTAINING PROTEIN"/>
    <property type="match status" value="1"/>
</dbReference>
<evidence type="ECO:0000256" key="5">
    <source>
        <dbReference type="PROSITE-ProRule" id="PRU00042"/>
    </source>
</evidence>
<keyword evidence="2" id="KW-0677">Repeat</keyword>
<keyword evidence="4" id="KW-0862">Zinc</keyword>
<evidence type="ECO:0000256" key="2">
    <source>
        <dbReference type="ARBA" id="ARBA00022737"/>
    </source>
</evidence>
<name>A0ABP1RZD5_9HEXA</name>